<proteinExistence type="inferred from homology"/>
<feature type="transmembrane region" description="Helical" evidence="9">
    <location>
        <begin position="6"/>
        <end position="26"/>
    </location>
</feature>
<evidence type="ECO:0000256" key="6">
    <source>
        <dbReference type="ARBA" id="ARBA00022989"/>
    </source>
</evidence>
<dbReference type="NCBIfam" id="NF004812">
    <property type="entry name" value="PRK06161.1"/>
    <property type="match status" value="1"/>
</dbReference>
<keyword evidence="6 9" id="KW-1133">Transmembrane helix</keyword>
<dbReference type="PIRSF" id="PIRSF028784">
    <property type="entry name" value="MrpF"/>
    <property type="match status" value="1"/>
</dbReference>
<evidence type="ECO:0000256" key="3">
    <source>
        <dbReference type="ARBA" id="ARBA00022448"/>
    </source>
</evidence>
<keyword evidence="8" id="KW-0050">Antiport</keyword>
<keyword evidence="4 8" id="KW-1003">Cell membrane</keyword>
<keyword evidence="5 9" id="KW-0812">Transmembrane</keyword>
<accession>A0A238Y445</accession>
<comment type="subcellular location">
    <subcellularLocation>
        <location evidence="1 8">Cell membrane</location>
        <topology evidence="1 8">Multi-pass membrane protein</topology>
    </subcellularLocation>
</comment>
<dbReference type="PANTHER" id="PTHR34702:SF1">
    <property type="entry name" value="NA(+)_H(+) ANTIPORTER SUBUNIT F"/>
    <property type="match status" value="1"/>
</dbReference>
<dbReference type="EMBL" id="FZNM01000014">
    <property type="protein sequence ID" value="SNR65561.1"/>
    <property type="molecule type" value="Genomic_DNA"/>
</dbReference>
<evidence type="ECO:0000313" key="10">
    <source>
        <dbReference type="EMBL" id="SNR65561.1"/>
    </source>
</evidence>
<dbReference type="OrthoDB" id="9800226at2"/>
<dbReference type="AlphaFoldDB" id="A0A238Y445"/>
<dbReference type="GO" id="GO:0015385">
    <property type="term" value="F:sodium:proton antiporter activity"/>
    <property type="evidence" value="ECO:0007669"/>
    <property type="project" value="TreeGrafter"/>
</dbReference>
<evidence type="ECO:0000256" key="8">
    <source>
        <dbReference type="PIRNR" id="PIRNR028784"/>
    </source>
</evidence>
<sequence length="93" mass="9958">MSETILTIALGYAQIVLALAGCLAGTRMLRGPRAQDRVLALDALYVAIMLFLLVTGMQLGTAFFFEAATVIAIMGFVSTVALAKFLFRGEVIE</sequence>
<evidence type="ECO:0000256" key="1">
    <source>
        <dbReference type="ARBA" id="ARBA00004651"/>
    </source>
</evidence>
<keyword evidence="13" id="KW-1185">Reference proteome</keyword>
<dbReference type="Proteomes" id="UP000292859">
    <property type="component" value="Unassembled WGS sequence"/>
</dbReference>
<organism evidence="10 12">
    <name type="scientific">Paracoccus sediminis</name>
    <dbReference type="NCBI Taxonomy" id="1214787"/>
    <lineage>
        <taxon>Bacteria</taxon>
        <taxon>Pseudomonadati</taxon>
        <taxon>Pseudomonadota</taxon>
        <taxon>Alphaproteobacteria</taxon>
        <taxon>Rhodobacterales</taxon>
        <taxon>Paracoccaceae</taxon>
        <taxon>Paracoccus</taxon>
    </lineage>
</organism>
<evidence type="ECO:0000313" key="13">
    <source>
        <dbReference type="Proteomes" id="UP000292859"/>
    </source>
</evidence>
<evidence type="ECO:0000256" key="5">
    <source>
        <dbReference type="ARBA" id="ARBA00022692"/>
    </source>
</evidence>
<reference evidence="12" key="2">
    <citation type="submission" date="2017-06" db="EMBL/GenBank/DDBJ databases">
        <authorList>
            <person name="Varghese N."/>
            <person name="Submissions S."/>
        </authorList>
    </citation>
    <scope>NUCLEOTIDE SEQUENCE [LARGE SCALE GENOMIC DNA]</scope>
    <source>
        <strain evidence="12">DSM 26170</strain>
    </source>
</reference>
<dbReference type="PANTHER" id="PTHR34702">
    <property type="entry name" value="NA(+)/H(+) ANTIPORTER SUBUNIT F1"/>
    <property type="match status" value="1"/>
</dbReference>
<dbReference type="InterPro" id="IPR007208">
    <property type="entry name" value="MrpF/PhaF-like"/>
</dbReference>
<dbReference type="GO" id="GO:0005886">
    <property type="term" value="C:plasma membrane"/>
    <property type="evidence" value="ECO:0007669"/>
    <property type="project" value="UniProtKB-SubCell"/>
</dbReference>
<dbReference type="Proteomes" id="UP000198409">
    <property type="component" value="Unassembled WGS sequence"/>
</dbReference>
<comment type="similarity">
    <text evidence="2 8">Belongs to the CPA3 antiporters (TC 2.A.63) subunit F family.</text>
</comment>
<evidence type="ECO:0000256" key="9">
    <source>
        <dbReference type="SAM" id="Phobius"/>
    </source>
</evidence>
<keyword evidence="8" id="KW-0406">Ion transport</keyword>
<evidence type="ECO:0000313" key="11">
    <source>
        <dbReference type="EMBL" id="TBN47233.1"/>
    </source>
</evidence>
<evidence type="ECO:0000256" key="7">
    <source>
        <dbReference type="ARBA" id="ARBA00023136"/>
    </source>
</evidence>
<feature type="transmembrane region" description="Helical" evidence="9">
    <location>
        <begin position="38"/>
        <end position="57"/>
    </location>
</feature>
<name>A0A238Y445_9RHOB</name>
<evidence type="ECO:0000256" key="4">
    <source>
        <dbReference type="ARBA" id="ARBA00022475"/>
    </source>
</evidence>
<dbReference type="EMBL" id="SIRL01000014">
    <property type="protein sequence ID" value="TBN47233.1"/>
    <property type="molecule type" value="Genomic_DNA"/>
</dbReference>
<keyword evidence="7 8" id="KW-0472">Membrane</keyword>
<reference evidence="11 13" key="3">
    <citation type="submission" date="2019-02" db="EMBL/GenBank/DDBJ databases">
        <authorList>
            <person name="Zhang G."/>
        </authorList>
    </citation>
    <scope>NUCLEOTIDE SEQUENCE [LARGE SCALE GENOMIC DNA]</scope>
    <source>
        <strain evidence="11 13">CMB17</strain>
    </source>
</reference>
<evidence type="ECO:0000313" key="12">
    <source>
        <dbReference type="Proteomes" id="UP000198409"/>
    </source>
</evidence>
<gene>
    <name evidence="11" type="ORF">EYF88_15510</name>
    <name evidence="10" type="ORF">SAMN06265378_11451</name>
</gene>
<dbReference type="RefSeq" id="WP_089389056.1">
    <property type="nucleotide sequence ID" value="NZ_FZNM01000014.1"/>
</dbReference>
<feature type="transmembrane region" description="Helical" evidence="9">
    <location>
        <begin position="63"/>
        <end position="87"/>
    </location>
</feature>
<keyword evidence="3 8" id="KW-0813">Transport</keyword>
<reference evidence="10" key="1">
    <citation type="submission" date="2017-06" db="EMBL/GenBank/DDBJ databases">
        <authorList>
            <person name="Kim H.J."/>
            <person name="Triplett B.A."/>
        </authorList>
    </citation>
    <scope>NUCLEOTIDE SEQUENCE [LARGE SCALE GENOMIC DNA]</scope>
    <source>
        <strain evidence="10">DSM 26170</strain>
    </source>
</reference>
<evidence type="ECO:0000256" key="2">
    <source>
        <dbReference type="ARBA" id="ARBA00009212"/>
    </source>
</evidence>
<dbReference type="Pfam" id="PF04066">
    <property type="entry name" value="MrpF_PhaF"/>
    <property type="match status" value="1"/>
</dbReference>
<protein>
    <submittedName>
        <fullName evidence="11">K+/H+ antiporter subunit F</fullName>
    </submittedName>
    <submittedName>
        <fullName evidence="10">Multisubunit potassium/proton antiporter, PhaF subunit</fullName>
    </submittedName>
</protein>